<accession>A0A2H9TLZ2</accession>
<evidence type="ECO:0000256" key="7">
    <source>
        <dbReference type="ARBA" id="ARBA00023128"/>
    </source>
</evidence>
<dbReference type="AlphaFoldDB" id="A0A2H9TLZ2"/>
<comment type="subunit">
    <text evidence="10">Component of the mitochondrial contact site and cristae organizing system (MICOS) complex.</text>
</comment>
<evidence type="ECO:0000256" key="8">
    <source>
        <dbReference type="ARBA" id="ARBA00023136"/>
    </source>
</evidence>
<comment type="caution">
    <text evidence="12">The sequence shown here is derived from an EMBL/GenBank/DDBJ whole genome shotgun (WGS) entry which is preliminary data.</text>
</comment>
<keyword evidence="7 10" id="KW-0496">Mitochondrion</keyword>
<dbReference type="Gene3D" id="3.10.20.90">
    <property type="entry name" value="Phosphatidylinositol 3-kinase Catalytic Subunit, Chain A, domain 1"/>
    <property type="match status" value="1"/>
</dbReference>
<feature type="domain" description="Ubiquitin-like" evidence="11">
    <location>
        <begin position="418"/>
        <end position="449"/>
    </location>
</feature>
<evidence type="ECO:0000256" key="5">
    <source>
        <dbReference type="ARBA" id="ARBA00022792"/>
    </source>
</evidence>
<dbReference type="PANTHER" id="PTHR15415:SF7">
    <property type="entry name" value="MICOS COMPLEX SUBUNIT MIC60"/>
    <property type="match status" value="1"/>
</dbReference>
<dbReference type="SUPFAM" id="SSF54236">
    <property type="entry name" value="Ubiquitin-like"/>
    <property type="match status" value="1"/>
</dbReference>
<name>A0A2H9TLZ2_9FUNG</name>
<dbReference type="Pfam" id="PF00240">
    <property type="entry name" value="ubiquitin"/>
    <property type="match status" value="1"/>
</dbReference>
<reference evidence="12 13" key="1">
    <citation type="submission" date="2016-10" db="EMBL/GenBank/DDBJ databases">
        <title>The genome of Paramicrosporidium saccamoebae is the missing link in understanding Cryptomycota and Microsporidia evolution.</title>
        <authorList>
            <person name="Quandt C.A."/>
            <person name="Beaudet D."/>
            <person name="Corsaro D."/>
            <person name="Michel R."/>
            <person name="Corradi N."/>
            <person name="James T."/>
        </authorList>
    </citation>
    <scope>NUCLEOTIDE SEQUENCE [LARGE SCALE GENOMIC DNA]</scope>
    <source>
        <strain evidence="12 13">KSL3</strain>
    </source>
</reference>
<evidence type="ECO:0000259" key="11">
    <source>
        <dbReference type="PROSITE" id="PS50053"/>
    </source>
</evidence>
<evidence type="ECO:0000256" key="6">
    <source>
        <dbReference type="ARBA" id="ARBA00022989"/>
    </source>
</evidence>
<dbReference type="InterPro" id="IPR019133">
    <property type="entry name" value="MIC60"/>
</dbReference>
<dbReference type="PANTHER" id="PTHR15415">
    <property type="entry name" value="MITOFILIN"/>
    <property type="match status" value="1"/>
</dbReference>
<comment type="function">
    <text evidence="9">Component of the MICOS complex, a large protein complex of the mitochondrial inner membrane that plays crucial roles in the maintenance of crista junctions, inner membrane architecture, and formation of contact sites to the outer membrane. Plays a role in keeping cristae membranes connected to the inner boundary membrane. Also promotes protein import via the mitochondrial intermembrane space assembly (MIA) pathway.</text>
</comment>
<proteinExistence type="inferred from homology"/>
<evidence type="ECO:0000256" key="3">
    <source>
        <dbReference type="ARBA" id="ARBA00018116"/>
    </source>
</evidence>
<evidence type="ECO:0000256" key="2">
    <source>
        <dbReference type="ARBA" id="ARBA00010877"/>
    </source>
</evidence>
<dbReference type="GO" id="GO:0042407">
    <property type="term" value="P:cristae formation"/>
    <property type="evidence" value="ECO:0007669"/>
    <property type="project" value="TreeGrafter"/>
</dbReference>
<sequence length="470" mass="52986">MALVALKKLTLASAVAVGGGYTGAVVYGSKDDDRRNLFEAYVPGYAQGVQVYQKLQSASHSAVQKLRNSFKSSAADQSPSGSLEVLIKEREILLSTMSAMAADLEARNILQLKELHEKYTTELDVWRGKYQKEQEENYVKEVARQEELDRAMAAFKMEQEIRYAAEIERVVDTERQTRLQRQRELALRIEDIDTRTSELLKKYREALLSDRLSNVVECIGLVSRDSLLHEKRILESSLIAIMERSEADFTRAICGSLLTTVKNIPEEGLDKKAFVDEMCHLRPLAEYYADFTGSSLVHLFPSLSRLYDSLASLLTGPSKIRMTVADQLSAAEIYLQQGDLAGALMAVNEIEGWSRVALKDWMSQARQILELEQGLNALRSYLVAIRIRSAITPRLRHLNVVEIKWRGSSVGKVSKTCQETVQDLKLELVQKTGVEAANQKLLYKGKLLKVNIHESPFMFRMKTALAKSVY</sequence>
<evidence type="ECO:0000313" key="12">
    <source>
        <dbReference type="EMBL" id="PJF18742.1"/>
    </source>
</evidence>
<keyword evidence="13" id="KW-1185">Reference proteome</keyword>
<keyword evidence="5 10" id="KW-0999">Mitochondrion inner membrane</keyword>
<dbReference type="InterPro" id="IPR029071">
    <property type="entry name" value="Ubiquitin-like_domsf"/>
</dbReference>
<dbReference type="GO" id="GO:0061617">
    <property type="term" value="C:MICOS complex"/>
    <property type="evidence" value="ECO:0007669"/>
    <property type="project" value="TreeGrafter"/>
</dbReference>
<dbReference type="Proteomes" id="UP000240830">
    <property type="component" value="Unassembled WGS sequence"/>
</dbReference>
<comment type="similarity">
    <text evidence="2 10">Belongs to the MICOS complex subunit Mic60 family.</text>
</comment>
<keyword evidence="4 10" id="KW-0812">Transmembrane</keyword>
<dbReference type="Pfam" id="PF09731">
    <property type="entry name" value="Mitofilin"/>
    <property type="match status" value="1"/>
</dbReference>
<keyword evidence="8" id="KW-0472">Membrane</keyword>
<dbReference type="InterPro" id="IPR000626">
    <property type="entry name" value="Ubiquitin-like_dom"/>
</dbReference>
<evidence type="ECO:0000256" key="9">
    <source>
        <dbReference type="ARBA" id="ARBA00025571"/>
    </source>
</evidence>
<evidence type="ECO:0000256" key="4">
    <source>
        <dbReference type="ARBA" id="ARBA00022692"/>
    </source>
</evidence>
<gene>
    <name evidence="12" type="ORF">PSACC_01453</name>
</gene>
<evidence type="ECO:0000313" key="13">
    <source>
        <dbReference type="Proteomes" id="UP000240830"/>
    </source>
</evidence>
<keyword evidence="6" id="KW-1133">Transmembrane helix</keyword>
<evidence type="ECO:0000256" key="1">
    <source>
        <dbReference type="ARBA" id="ARBA00004434"/>
    </source>
</evidence>
<evidence type="ECO:0000256" key="10">
    <source>
        <dbReference type="RuleBase" id="RU363000"/>
    </source>
</evidence>
<protein>
    <recommendedName>
        <fullName evidence="3 10">MICOS complex subunit MIC60</fullName>
    </recommendedName>
    <alternativeName>
        <fullName evidence="10">Mitofilin</fullName>
    </alternativeName>
</protein>
<comment type="subcellular location">
    <subcellularLocation>
        <location evidence="1 10">Mitochondrion inner membrane</location>
        <topology evidence="1 10">Single-pass membrane protein</topology>
    </subcellularLocation>
</comment>
<organism evidence="12 13">
    <name type="scientific">Paramicrosporidium saccamoebae</name>
    <dbReference type="NCBI Taxonomy" id="1246581"/>
    <lineage>
        <taxon>Eukaryota</taxon>
        <taxon>Fungi</taxon>
        <taxon>Fungi incertae sedis</taxon>
        <taxon>Cryptomycota</taxon>
        <taxon>Cryptomycota incertae sedis</taxon>
        <taxon>Paramicrosporidium</taxon>
    </lineage>
</organism>
<dbReference type="OrthoDB" id="10261039at2759"/>
<dbReference type="EMBL" id="MTSL01000105">
    <property type="protein sequence ID" value="PJF18742.1"/>
    <property type="molecule type" value="Genomic_DNA"/>
</dbReference>
<dbReference type="PROSITE" id="PS50053">
    <property type="entry name" value="UBIQUITIN_2"/>
    <property type="match status" value="1"/>
</dbReference>